<feature type="transmembrane region" description="Helical" evidence="2">
    <location>
        <begin position="20"/>
        <end position="40"/>
    </location>
</feature>
<dbReference type="Pfam" id="PF13807">
    <property type="entry name" value="GNVR"/>
    <property type="match status" value="1"/>
</dbReference>
<keyword evidence="5" id="KW-1185">Reference proteome</keyword>
<dbReference type="OrthoDB" id="9795292at2"/>
<dbReference type="PANTHER" id="PTHR32309:SF13">
    <property type="entry name" value="FERRIC ENTEROBACTIN TRANSPORT PROTEIN FEPE"/>
    <property type="match status" value="1"/>
</dbReference>
<evidence type="ECO:0000256" key="1">
    <source>
        <dbReference type="SAM" id="Coils"/>
    </source>
</evidence>
<comment type="caution">
    <text evidence="4">The sequence shown here is derived from an EMBL/GenBank/DDBJ whole genome shotgun (WGS) entry which is preliminary data.</text>
</comment>
<dbReference type="InterPro" id="IPR050445">
    <property type="entry name" value="Bact_polysacc_biosynth/exp"/>
</dbReference>
<feature type="coiled-coil region" evidence="1">
    <location>
        <begin position="173"/>
        <end position="250"/>
    </location>
</feature>
<name>A0A4R1HFR2_9GAMM</name>
<keyword evidence="1" id="KW-0175">Coiled coil</keyword>
<evidence type="ECO:0000259" key="3">
    <source>
        <dbReference type="Pfam" id="PF13807"/>
    </source>
</evidence>
<evidence type="ECO:0000256" key="2">
    <source>
        <dbReference type="SAM" id="Phobius"/>
    </source>
</evidence>
<organism evidence="4 5">
    <name type="scientific">Thiogranum longum</name>
    <dbReference type="NCBI Taxonomy" id="1537524"/>
    <lineage>
        <taxon>Bacteria</taxon>
        <taxon>Pseudomonadati</taxon>
        <taxon>Pseudomonadota</taxon>
        <taxon>Gammaproteobacteria</taxon>
        <taxon>Chromatiales</taxon>
        <taxon>Ectothiorhodospiraceae</taxon>
        <taxon>Thiogranum</taxon>
    </lineage>
</organism>
<reference evidence="4 5" key="1">
    <citation type="submission" date="2019-03" db="EMBL/GenBank/DDBJ databases">
        <title>Genomic Encyclopedia of Type Strains, Phase IV (KMG-IV): sequencing the most valuable type-strain genomes for metagenomic binning, comparative biology and taxonomic classification.</title>
        <authorList>
            <person name="Goeker M."/>
        </authorList>
    </citation>
    <scope>NUCLEOTIDE SEQUENCE [LARGE SCALE GENOMIC DNA]</scope>
    <source>
        <strain evidence="4 5">DSM 19610</strain>
    </source>
</reference>
<feature type="transmembrane region" description="Helical" evidence="2">
    <location>
        <begin position="416"/>
        <end position="439"/>
    </location>
</feature>
<dbReference type="GO" id="GO:0005886">
    <property type="term" value="C:plasma membrane"/>
    <property type="evidence" value="ECO:0007669"/>
    <property type="project" value="TreeGrafter"/>
</dbReference>
<keyword evidence="2" id="KW-0472">Membrane</keyword>
<sequence length="466" mass="51088">MSGNPLIFEDLWAILRRRKLHFGIPAAIILLSSIALAYSLTPVFVSTATILIEEPEIPENLVASTVTGFASERIQMIRNRVMTNDNLWAIAEKIDLYPGERTIENQQAVIKKMRENIGLDMVTSEAVDPKNGRAITPTIAFTVSFGNESPELAQAVASELAQRYITEDRSSRTQSAQQASSFLKDEAQRLQDQISDLEARTAAFKAKNAGSLPESFEATSRFLQTAQQQLEQLDAKMAPLESRYAFLKARLTGFGASAELVKARDELAAAREKYSEIYPEVIRLKQAVEALEAEVNQGGSSSDYGYASSDPAYLALQSELQQVGGEISAIRSQRADLNQKIAEYQSRLARSPEVEREYLALNRNLTHDISSYREIMEKLASAQLAEELERSQKAGRFTLVAAASYPTSPSKPNIPAIILLGFTFAIGVGVGVAGLAEYLDHRIYGPKDLAAVFNAPPIAIIPEIAG</sequence>
<proteinExistence type="predicted"/>
<keyword evidence="2" id="KW-0812">Transmembrane</keyword>
<evidence type="ECO:0000313" key="5">
    <source>
        <dbReference type="Proteomes" id="UP000295707"/>
    </source>
</evidence>
<dbReference type="InterPro" id="IPR032807">
    <property type="entry name" value="GNVR"/>
</dbReference>
<dbReference type="PANTHER" id="PTHR32309">
    <property type="entry name" value="TYROSINE-PROTEIN KINASE"/>
    <property type="match status" value="1"/>
</dbReference>
<accession>A0A4R1HFR2</accession>
<feature type="domain" description="Tyrosine-protein kinase G-rich" evidence="3">
    <location>
        <begin position="359"/>
        <end position="433"/>
    </location>
</feature>
<gene>
    <name evidence="4" type="ORF">DFR30_1450</name>
</gene>
<dbReference type="GO" id="GO:0004713">
    <property type="term" value="F:protein tyrosine kinase activity"/>
    <property type="evidence" value="ECO:0007669"/>
    <property type="project" value="TreeGrafter"/>
</dbReference>
<dbReference type="AlphaFoldDB" id="A0A4R1HFR2"/>
<dbReference type="Proteomes" id="UP000295707">
    <property type="component" value="Unassembled WGS sequence"/>
</dbReference>
<protein>
    <submittedName>
        <fullName evidence="4">Polysaccharide chain length determinant protein (PEP-CTERM system associated)</fullName>
    </submittedName>
</protein>
<dbReference type="Gene3D" id="1.20.5.340">
    <property type="match status" value="1"/>
</dbReference>
<keyword evidence="2" id="KW-1133">Transmembrane helix</keyword>
<evidence type="ECO:0000313" key="4">
    <source>
        <dbReference type="EMBL" id="TCK18179.1"/>
    </source>
</evidence>
<dbReference type="EMBL" id="SMFX01000001">
    <property type="protein sequence ID" value="TCK18179.1"/>
    <property type="molecule type" value="Genomic_DNA"/>
</dbReference>
<dbReference type="RefSeq" id="WP_132972002.1">
    <property type="nucleotide sequence ID" value="NZ_SMFX01000001.1"/>
</dbReference>